<evidence type="ECO:0000313" key="3">
    <source>
        <dbReference type="Proteomes" id="UP000019249"/>
    </source>
</evidence>
<keyword evidence="1" id="KW-1133">Transmembrane helix</keyword>
<dbReference type="EMBL" id="AODF01000007">
    <property type="protein sequence ID" value="EUJ33181.1"/>
    <property type="molecule type" value="Genomic_DNA"/>
</dbReference>
<organism evidence="2 3">
    <name type="scientific">Listeria floridensis FSL S10-1187</name>
    <dbReference type="NCBI Taxonomy" id="1265817"/>
    <lineage>
        <taxon>Bacteria</taxon>
        <taxon>Bacillati</taxon>
        <taxon>Bacillota</taxon>
        <taxon>Bacilli</taxon>
        <taxon>Bacillales</taxon>
        <taxon>Listeriaceae</taxon>
        <taxon>Listeria</taxon>
    </lineage>
</organism>
<protein>
    <submittedName>
        <fullName evidence="2">Uncharacterized protein</fullName>
    </submittedName>
</protein>
<dbReference type="RefSeq" id="WP_036096560.1">
    <property type="nucleotide sequence ID" value="NZ_AODF01000007.1"/>
</dbReference>
<keyword evidence="3" id="KW-1185">Reference proteome</keyword>
<sequence>MSIVFFVMALLFVALLAIAARALLAVWIYKDAERRGMNPILCCLLIIFTSSIIVMIVYLIVKKPSLEPKKGMGLLITGCILTGLSFIFSIFATIGLITSFIYEIENNPNFDGGYDYYDDFNGEHDSGYDF</sequence>
<keyword evidence="1" id="KW-0472">Membrane</keyword>
<reference evidence="2 3" key="1">
    <citation type="journal article" date="2014" name="Int. J. Syst. Evol. Microbiol.">
        <title>Listeria floridensis sp. nov., Listeria aquatica sp. nov., Listeria cornellensis sp. nov., Listeria riparia sp. nov. and Listeria grandensis sp. nov., from agricultural and natural environments.</title>
        <authorList>
            <person name="den Bakker H.C."/>
            <person name="Warchocki S."/>
            <person name="Wright E.M."/>
            <person name="Allred A.F."/>
            <person name="Ahlstrom C."/>
            <person name="Manuel C.S."/>
            <person name="Stasiewicz M.J."/>
            <person name="Burrell A."/>
            <person name="Roof S."/>
            <person name="Strawn L."/>
            <person name="Fortes E.D."/>
            <person name="Nightingale K.K."/>
            <person name="Kephart D."/>
            <person name="Wiedmann M."/>
        </authorList>
    </citation>
    <scope>NUCLEOTIDE SEQUENCE [LARGE SCALE GENOMIC DNA]</scope>
    <source>
        <strain evidence="2 3">FSL S10-1187</strain>
    </source>
</reference>
<comment type="caution">
    <text evidence="2">The sequence shown here is derived from an EMBL/GenBank/DDBJ whole genome shotgun (WGS) entry which is preliminary data.</text>
</comment>
<feature type="transmembrane region" description="Helical" evidence="1">
    <location>
        <begin position="73"/>
        <end position="102"/>
    </location>
</feature>
<accession>A0ABP3B2H9</accession>
<gene>
    <name evidence="2" type="ORF">MFLO_04580</name>
</gene>
<evidence type="ECO:0000256" key="1">
    <source>
        <dbReference type="SAM" id="Phobius"/>
    </source>
</evidence>
<evidence type="ECO:0000313" key="2">
    <source>
        <dbReference type="EMBL" id="EUJ33181.1"/>
    </source>
</evidence>
<proteinExistence type="predicted"/>
<feature type="transmembrane region" description="Helical" evidence="1">
    <location>
        <begin position="38"/>
        <end position="61"/>
    </location>
</feature>
<name>A0ABP3B2H9_9LIST</name>
<dbReference type="Proteomes" id="UP000019249">
    <property type="component" value="Unassembled WGS sequence"/>
</dbReference>
<keyword evidence="1" id="KW-0812">Transmembrane</keyword>